<name>I3E5F1_BACMT</name>
<organism evidence="1 2">
    <name type="scientific">Bacillus methanolicus PB1</name>
    <dbReference type="NCBI Taxonomy" id="997296"/>
    <lineage>
        <taxon>Bacteria</taxon>
        <taxon>Bacillati</taxon>
        <taxon>Bacillota</taxon>
        <taxon>Bacilli</taxon>
        <taxon>Bacillales</taxon>
        <taxon>Bacillaceae</taxon>
        <taxon>Bacillus</taxon>
    </lineage>
</organism>
<proteinExistence type="predicted"/>
<dbReference type="STRING" id="997296.PB1_02245"/>
<reference evidence="1 2" key="1">
    <citation type="journal article" date="2012" name="Appl. Environ. Microbiol.">
        <title>Genome Sequence of Thermotolerant Bacillus methanolicus: Features and Regulation Related to Methylotrophy and Production of L-Lysine and L-Glutamate from Methanol.</title>
        <authorList>
            <person name="Heggeset T.M."/>
            <person name="Krog A."/>
            <person name="Balzer S."/>
            <person name="Wentzel A."/>
            <person name="Ellingsen T.E."/>
            <person name="Brautaset T."/>
        </authorList>
    </citation>
    <scope>NUCLEOTIDE SEQUENCE [LARGE SCALE GENOMIC DNA]</scope>
    <source>
        <strain evidence="1 2">PB1</strain>
    </source>
</reference>
<keyword evidence="2" id="KW-1185">Reference proteome</keyword>
<dbReference type="PATRIC" id="fig|997296.3.peg.502"/>
<accession>I3E5F1</accession>
<dbReference type="Proteomes" id="UP000010523">
    <property type="component" value="Unassembled WGS sequence"/>
</dbReference>
<dbReference type="RefSeq" id="WP_003350461.1">
    <property type="nucleotide sequence ID" value="NZ_AFEU01000001.1"/>
</dbReference>
<evidence type="ECO:0000313" key="2">
    <source>
        <dbReference type="Proteomes" id="UP000010523"/>
    </source>
</evidence>
<dbReference type="AlphaFoldDB" id="I3E5F1"/>
<gene>
    <name evidence="1" type="ORF">PB1_02245</name>
</gene>
<dbReference type="EMBL" id="AFEU01000001">
    <property type="protein sequence ID" value="EIJ81722.1"/>
    <property type="molecule type" value="Genomic_DNA"/>
</dbReference>
<protein>
    <submittedName>
        <fullName evidence="1">Uncharacterized protein</fullName>
    </submittedName>
</protein>
<evidence type="ECO:0000313" key="1">
    <source>
        <dbReference type="EMBL" id="EIJ81722.1"/>
    </source>
</evidence>
<comment type="caution">
    <text evidence="1">The sequence shown here is derived from an EMBL/GenBank/DDBJ whole genome shotgun (WGS) entry which is preliminary data.</text>
</comment>
<sequence length="49" mass="5718">MKKKEDKQNLNSANVEFGNEFGDINANKFFEISFMNQKNKEKSDQKSNC</sequence>